<accession>A0A7D9EMF1</accession>
<dbReference type="InterPro" id="IPR039164">
    <property type="entry name" value="UBR1-like"/>
</dbReference>
<evidence type="ECO:0000256" key="3">
    <source>
        <dbReference type="ARBA" id="ARBA00022679"/>
    </source>
</evidence>
<keyword evidence="3 9" id="KW-0808">Transferase</keyword>
<evidence type="ECO:0000256" key="9">
    <source>
        <dbReference type="RuleBase" id="RU366018"/>
    </source>
</evidence>
<evidence type="ECO:0000256" key="2">
    <source>
        <dbReference type="ARBA" id="ARBA00004906"/>
    </source>
</evidence>
<dbReference type="Proteomes" id="UP001152795">
    <property type="component" value="Unassembled WGS sequence"/>
</dbReference>
<keyword evidence="11" id="KW-1185">Reference proteome</keyword>
<comment type="pathway">
    <text evidence="2 9">Protein modification; protein ubiquitination.</text>
</comment>
<feature type="non-terminal residue" evidence="10">
    <location>
        <position position="893"/>
    </location>
</feature>
<comment type="catalytic activity">
    <reaction evidence="1 9">
        <text>S-ubiquitinyl-[E2 ubiquitin-conjugating enzyme]-L-cysteine + [acceptor protein]-L-lysine = [E2 ubiquitin-conjugating enzyme]-L-cysteine + N(6)-ubiquitinyl-[acceptor protein]-L-lysine.</text>
        <dbReference type="EC" id="2.3.2.27"/>
    </reaction>
</comment>
<comment type="function">
    <text evidence="9">Ubiquitin ligase protein which is a component of the N-end rule pathway. Recognizes and binds to proteins bearing specific N-terminal residues that are destabilizing according to the N-end rule, leading to their ubiquitination and subsequent degradation.</text>
</comment>
<dbReference type="InterPro" id="IPR003126">
    <property type="entry name" value="Znf_UBR"/>
</dbReference>
<dbReference type="GO" id="GO:0061630">
    <property type="term" value="F:ubiquitin protein ligase activity"/>
    <property type="evidence" value="ECO:0007669"/>
    <property type="project" value="UniProtKB-UniRule"/>
</dbReference>
<dbReference type="Pfam" id="PF22960">
    <property type="entry name" value="WHD_UBR1"/>
    <property type="match status" value="1"/>
</dbReference>
<keyword evidence="6 9" id="KW-0833">Ubl conjugation pathway</keyword>
<dbReference type="GO" id="GO:0000151">
    <property type="term" value="C:ubiquitin ligase complex"/>
    <property type="evidence" value="ECO:0007669"/>
    <property type="project" value="TreeGrafter"/>
</dbReference>
<reference evidence="10" key="1">
    <citation type="submission" date="2020-04" db="EMBL/GenBank/DDBJ databases">
        <authorList>
            <person name="Alioto T."/>
            <person name="Alioto T."/>
            <person name="Gomez Garrido J."/>
        </authorList>
    </citation>
    <scope>NUCLEOTIDE SEQUENCE</scope>
    <source>
        <strain evidence="10">A484AB</strain>
    </source>
</reference>
<dbReference type="PANTHER" id="PTHR21497">
    <property type="entry name" value="UBIQUITIN LIGASE E3 ALPHA-RELATED"/>
    <property type="match status" value="1"/>
</dbReference>
<evidence type="ECO:0000256" key="8">
    <source>
        <dbReference type="ARBA" id="ARBA00046341"/>
    </source>
</evidence>
<sequence>MADFLCRERQTASASLKAQYGTETGKTQLNSVLKTLLYPGKGFTKDTKDWCKWLIAGGECPDVFLRKLREYDSSQTCGLVWHKNFVAYRCRDCGTSPCMSICADCFHGGDHRGHDYNMFRSQAGGACDCGDENVMKKEGFCTSHGKHRSSSSRPPADALHMAKAVIPQLFNRLYKEVEPRQNSEDSILSGNEDVDEIVDFLQELCEGEVLRSVICDAMVQECFDISQSDQELRRVDSEQSCSSFHFLSAICSYDSANNCYERESASFLDLLLDIVIKLDFPEKLVTFLLQLLPNQEYKIAFTQKFCQKYQEIGKLLTLCSTLHEVEQLSNSIVHISVQLFSNQSLVTKMVQEQNLLHVMVKVLLEMMRTTLHPVKVNGQLVDHLVINCDKEVIKYHCYWPIISDFINVVTHHTIAYIFMKDSDLLEKWMNFVACVTGMNCNERVVTEHIKYEPTTYNAAYFIEIEAASSPMWSLIAASSVLNDKTCMLNVLQQISVALDRWQKKVALQPSRAEVTFHLPLLRCFSAFVKQAMLQFMIDFEEFKFDLGLLTKLLEWPTCIQAAVCEIRTGMWARNGHQIHAQSAWYHQCHFSNSMLDLDIFFLQICAAQLDPEYFLGVLIERFRVEHWFQFPSELESCSPGIDDDNKEMMVEGVLTLILTLLSCRLHCERYGQTLNAQLFEKILNEISDYKHPGCDSSGMQQGMYTLKPQFWETHFDPVHALLRAFNRREFQSAMDRYTTHLRQHNSSYVTSAWPPFRPLTPVPKSFNGLFRLLHCKKLHQMLYLILYKATSNVTPLSETVIYLAVHLITLAVQSSATCFQMLPCPYRPSLSDVGDTGCVIVTKCLHFLDQHGSSVKDLHANEDFSEINETLLTDLINLQSWTNLLIKLISIIM</sequence>
<evidence type="ECO:0000256" key="1">
    <source>
        <dbReference type="ARBA" id="ARBA00000900"/>
    </source>
</evidence>
<dbReference type="AlphaFoldDB" id="A0A7D9EMF1"/>
<evidence type="ECO:0000256" key="7">
    <source>
        <dbReference type="ARBA" id="ARBA00022833"/>
    </source>
</evidence>
<dbReference type="GO" id="GO:0008270">
    <property type="term" value="F:zinc ion binding"/>
    <property type="evidence" value="ECO:0007669"/>
    <property type="project" value="UniProtKB-UniRule"/>
</dbReference>
<evidence type="ECO:0000256" key="4">
    <source>
        <dbReference type="ARBA" id="ARBA00022723"/>
    </source>
</evidence>
<evidence type="ECO:0000313" key="11">
    <source>
        <dbReference type="Proteomes" id="UP001152795"/>
    </source>
</evidence>
<dbReference type="FunFam" id="2.10.110.30:FF:000002">
    <property type="entry name" value="Putative e3 ubiquitin-protein ligase ubr3"/>
    <property type="match status" value="1"/>
</dbReference>
<dbReference type="SMART" id="SM00396">
    <property type="entry name" value="ZnF_UBR1"/>
    <property type="match status" value="1"/>
</dbReference>
<dbReference type="PROSITE" id="PS51157">
    <property type="entry name" value="ZF_UBR"/>
    <property type="match status" value="1"/>
</dbReference>
<dbReference type="GO" id="GO:0016567">
    <property type="term" value="P:protein ubiquitination"/>
    <property type="evidence" value="ECO:0007669"/>
    <property type="project" value="UniProtKB-UniRule"/>
</dbReference>
<dbReference type="Pfam" id="PF02207">
    <property type="entry name" value="zf-UBR"/>
    <property type="match status" value="1"/>
</dbReference>
<dbReference type="EMBL" id="CACRXK020008027">
    <property type="protein sequence ID" value="CAB4013800.1"/>
    <property type="molecule type" value="Genomic_DNA"/>
</dbReference>
<comment type="caution">
    <text evidence="10">The sequence shown here is derived from an EMBL/GenBank/DDBJ whole genome shotgun (WGS) entry which is preliminary data.</text>
</comment>
<keyword evidence="7 9" id="KW-0862">Zinc</keyword>
<keyword evidence="5 9" id="KW-0863">Zinc-finger</keyword>
<protein>
    <recommendedName>
        <fullName evidence="9">E3 ubiquitin-protein ligase</fullName>
        <ecNumber evidence="9">2.3.2.27</ecNumber>
    </recommendedName>
</protein>
<keyword evidence="4 9" id="KW-0479">Metal-binding</keyword>
<dbReference type="PANTHER" id="PTHR21497:SF39">
    <property type="entry name" value="E3 UBIQUITIN-PROTEIN LIGASE UBR3"/>
    <property type="match status" value="1"/>
</dbReference>
<dbReference type="GO" id="GO:0016874">
    <property type="term" value="F:ligase activity"/>
    <property type="evidence" value="ECO:0007669"/>
    <property type="project" value="UniProtKB-KW"/>
</dbReference>
<dbReference type="InterPro" id="IPR055194">
    <property type="entry name" value="UBR1-like_WH"/>
</dbReference>
<gene>
    <name evidence="10" type="ORF">PACLA_8A056530</name>
</gene>
<dbReference type="CDD" id="cd19673">
    <property type="entry name" value="UBR-box_UBR3"/>
    <property type="match status" value="1"/>
</dbReference>
<name>A0A7D9EMF1_PARCT</name>
<evidence type="ECO:0000313" key="10">
    <source>
        <dbReference type="EMBL" id="CAB4013800.1"/>
    </source>
</evidence>
<dbReference type="UniPathway" id="UPA00143"/>
<dbReference type="GO" id="GO:0071596">
    <property type="term" value="P:ubiquitin-dependent protein catabolic process via the N-end rule pathway"/>
    <property type="evidence" value="ECO:0007669"/>
    <property type="project" value="UniProtKB-UniRule"/>
</dbReference>
<dbReference type="EC" id="2.3.2.27" evidence="9"/>
<keyword evidence="10" id="KW-0436">Ligase</keyword>
<dbReference type="OrthoDB" id="15304at2759"/>
<comment type="similarity">
    <text evidence="8 9">Belongs to the E3 ubiquitin-protein ligase UBR1-like family.</text>
</comment>
<proteinExistence type="inferred from homology"/>
<dbReference type="GO" id="GO:0005737">
    <property type="term" value="C:cytoplasm"/>
    <property type="evidence" value="ECO:0007669"/>
    <property type="project" value="TreeGrafter"/>
</dbReference>
<organism evidence="10 11">
    <name type="scientific">Paramuricea clavata</name>
    <name type="common">Red gorgonian</name>
    <name type="synonym">Violescent sea-whip</name>
    <dbReference type="NCBI Taxonomy" id="317549"/>
    <lineage>
        <taxon>Eukaryota</taxon>
        <taxon>Metazoa</taxon>
        <taxon>Cnidaria</taxon>
        <taxon>Anthozoa</taxon>
        <taxon>Octocorallia</taxon>
        <taxon>Malacalcyonacea</taxon>
        <taxon>Plexauridae</taxon>
        <taxon>Paramuricea</taxon>
    </lineage>
</organism>
<evidence type="ECO:0000256" key="6">
    <source>
        <dbReference type="ARBA" id="ARBA00022786"/>
    </source>
</evidence>
<dbReference type="Gene3D" id="2.10.110.30">
    <property type="match status" value="1"/>
</dbReference>
<evidence type="ECO:0000256" key="5">
    <source>
        <dbReference type="ARBA" id="ARBA00022771"/>
    </source>
</evidence>